<organism evidence="1 2">
    <name type="scientific">Trichuris suis</name>
    <name type="common">pig whipworm</name>
    <dbReference type="NCBI Taxonomy" id="68888"/>
    <lineage>
        <taxon>Eukaryota</taxon>
        <taxon>Metazoa</taxon>
        <taxon>Ecdysozoa</taxon>
        <taxon>Nematoda</taxon>
        <taxon>Enoplea</taxon>
        <taxon>Dorylaimia</taxon>
        <taxon>Trichinellida</taxon>
        <taxon>Trichuridae</taxon>
        <taxon>Trichuris</taxon>
    </lineage>
</organism>
<dbReference type="AlphaFoldDB" id="A0A085M2B7"/>
<sequence length="135" mass="15659">MCLRGRMPRDRRILPCARREPLQPDVDTANKAVHQTRHDGHDRLLGRVPQSVPGGLHSPECKSPINFVHPVTGAHTQTVESLWAQVKRSSKLRCGTRWSELDSYLCEFMWRRRLRPNENPFDKILGEIAKYWPPL</sequence>
<name>A0A085M2B7_9BILA</name>
<proteinExistence type="predicted"/>
<dbReference type="PANTHER" id="PTHR47163:SF2">
    <property type="entry name" value="SI:DKEY-17M8.2"/>
    <property type="match status" value="1"/>
</dbReference>
<protein>
    <recommendedName>
        <fullName evidence="3">ISXO2-like transposase domain-containing protein</fullName>
    </recommendedName>
</protein>
<dbReference type="InterPro" id="IPR053164">
    <property type="entry name" value="IS1016-like_transposase"/>
</dbReference>
<gene>
    <name evidence="1" type="ORF">M513_07768</name>
</gene>
<evidence type="ECO:0000313" key="2">
    <source>
        <dbReference type="Proteomes" id="UP000030764"/>
    </source>
</evidence>
<evidence type="ECO:0008006" key="3">
    <source>
        <dbReference type="Google" id="ProtNLM"/>
    </source>
</evidence>
<dbReference type="PANTHER" id="PTHR47163">
    <property type="entry name" value="DDE_TNP_IS1595 DOMAIN-CONTAINING PROTEIN"/>
    <property type="match status" value="1"/>
</dbReference>
<keyword evidence="2" id="KW-1185">Reference proteome</keyword>
<accession>A0A085M2B7</accession>
<evidence type="ECO:0000313" key="1">
    <source>
        <dbReference type="EMBL" id="KFD51363.1"/>
    </source>
</evidence>
<dbReference type="EMBL" id="KL363240">
    <property type="protein sequence ID" value="KFD51363.1"/>
    <property type="molecule type" value="Genomic_DNA"/>
</dbReference>
<dbReference type="Proteomes" id="UP000030764">
    <property type="component" value="Unassembled WGS sequence"/>
</dbReference>
<reference evidence="1 2" key="1">
    <citation type="journal article" date="2014" name="Nat. Genet.">
        <title>Genome and transcriptome of the porcine whipworm Trichuris suis.</title>
        <authorList>
            <person name="Jex A.R."/>
            <person name="Nejsum P."/>
            <person name="Schwarz E.M."/>
            <person name="Hu L."/>
            <person name="Young N.D."/>
            <person name="Hall R.S."/>
            <person name="Korhonen P.K."/>
            <person name="Liao S."/>
            <person name="Thamsborg S."/>
            <person name="Xia J."/>
            <person name="Xu P."/>
            <person name="Wang S."/>
            <person name="Scheerlinck J.P."/>
            <person name="Hofmann A."/>
            <person name="Sternberg P.W."/>
            <person name="Wang J."/>
            <person name="Gasser R.B."/>
        </authorList>
    </citation>
    <scope>NUCLEOTIDE SEQUENCE [LARGE SCALE GENOMIC DNA]</scope>
    <source>
        <strain evidence="1">DCEP-RM93M</strain>
    </source>
</reference>